<protein>
    <submittedName>
        <fullName evidence="1">Uncharacterized protein</fullName>
    </submittedName>
</protein>
<sequence>MRAGGPNSVIQQHPLTPEAAAVVKQAVTLAKNRGNSQVTPLHVAITMLSPNPISIGTCGNVVGILQTACLRSNSHPLRCRALELCLNVALNRLPATPTVQFGEDYYGSTLGGGYPSVSNALVATFKRAHAHQRRGSVENQANSTVAKIELDQLVVSILDDPSVSRVMKEAGFSSSQVKNNVERTIHSDKNSPETNSPSIRNEDVEHVIGNLAQGRRKSLVVIGESLGSVEGIVHKVVERIERGEVPRNLRGLRRLDVSLASFEYLTTDEITRKLKEIKNHAKGGLILQVGGLDKWICHLKDQSPIQHLATEIGRLIHEDREDDYDHRNNIWLIGLATVQQYQQSRNKGDPPLDALWGFHALYIDSENISIDLQDFRRRAPEHETDRGIKIKEGGNESCWAHLRPKEPSFDSNEQVERRISGKSSFVNGLPPWLQQYKVETNVNKDYQDCIQVMDECTSSLPFKHPKFMSLPSSPSTNSEFSMVRHRHNHDWPLTNQSRRNFDFPLSNSDPNSTSSSDDVEFVLENASKFMELNDENLQNLCHKLEAELPSYKDVVIPKIASTILQCRSGIVRRKGLTLGRGGGNKNDTWMVFSGADMASKVKMARELARVVFGSRGSFISLSTIEDGGIISKKRPRDGENQGRFERFTEAIHGDPHRVFFLTDMEKADPRSLAGLKKSMETGKVEGLLGGEVSIGDAVVIMSHRGVRLGTRSVTSHSNRAMLDLNRAVEDEDEDDGVDKESVVMDDVGILECVDEVIVFD</sequence>
<gene>
    <name evidence="1" type="ORF">MLD38_035564</name>
</gene>
<keyword evidence="2" id="KW-1185">Reference proteome</keyword>
<evidence type="ECO:0000313" key="1">
    <source>
        <dbReference type="EMBL" id="KAI4310596.1"/>
    </source>
</evidence>
<name>A0ACB9LH69_9MYRT</name>
<evidence type="ECO:0000313" key="2">
    <source>
        <dbReference type="Proteomes" id="UP001057402"/>
    </source>
</evidence>
<reference evidence="2" key="1">
    <citation type="journal article" date="2023" name="Front. Plant Sci.">
        <title>Chromosomal-level genome assembly of Melastoma candidum provides insights into trichome evolution.</title>
        <authorList>
            <person name="Zhong Y."/>
            <person name="Wu W."/>
            <person name="Sun C."/>
            <person name="Zou P."/>
            <person name="Liu Y."/>
            <person name="Dai S."/>
            <person name="Zhou R."/>
        </authorList>
    </citation>
    <scope>NUCLEOTIDE SEQUENCE [LARGE SCALE GENOMIC DNA]</scope>
</reference>
<organism evidence="1 2">
    <name type="scientific">Melastoma candidum</name>
    <dbReference type="NCBI Taxonomy" id="119954"/>
    <lineage>
        <taxon>Eukaryota</taxon>
        <taxon>Viridiplantae</taxon>
        <taxon>Streptophyta</taxon>
        <taxon>Embryophyta</taxon>
        <taxon>Tracheophyta</taxon>
        <taxon>Spermatophyta</taxon>
        <taxon>Magnoliopsida</taxon>
        <taxon>eudicotyledons</taxon>
        <taxon>Gunneridae</taxon>
        <taxon>Pentapetalae</taxon>
        <taxon>rosids</taxon>
        <taxon>malvids</taxon>
        <taxon>Myrtales</taxon>
        <taxon>Melastomataceae</taxon>
        <taxon>Melastomatoideae</taxon>
        <taxon>Melastomateae</taxon>
        <taxon>Melastoma</taxon>
    </lineage>
</organism>
<comment type="caution">
    <text evidence="1">The sequence shown here is derived from an EMBL/GenBank/DDBJ whole genome shotgun (WGS) entry which is preliminary data.</text>
</comment>
<accession>A0ACB9LH69</accession>
<dbReference type="Proteomes" id="UP001057402">
    <property type="component" value="Chromosome 11"/>
</dbReference>
<proteinExistence type="predicted"/>
<dbReference type="EMBL" id="CM042890">
    <property type="protein sequence ID" value="KAI4310596.1"/>
    <property type="molecule type" value="Genomic_DNA"/>
</dbReference>